<feature type="transmembrane region" description="Helical" evidence="1">
    <location>
        <begin position="317"/>
        <end position="334"/>
    </location>
</feature>
<keyword evidence="1" id="KW-0812">Transmembrane</keyword>
<feature type="transmembrane region" description="Helical" evidence="1">
    <location>
        <begin position="341"/>
        <end position="362"/>
    </location>
</feature>
<feature type="transmembrane region" description="Helical" evidence="1">
    <location>
        <begin position="94"/>
        <end position="113"/>
    </location>
</feature>
<feature type="transmembrane region" description="Helical" evidence="1">
    <location>
        <begin position="66"/>
        <end position="87"/>
    </location>
</feature>
<keyword evidence="1" id="KW-1133">Transmembrane helix</keyword>
<dbReference type="InterPro" id="IPR018677">
    <property type="entry name" value="DUF2157"/>
</dbReference>
<dbReference type="KEGG" id="hli:HLI_05130"/>
<feature type="transmembrane region" description="Helical" evidence="1">
    <location>
        <begin position="240"/>
        <end position="259"/>
    </location>
</feature>
<evidence type="ECO:0000259" key="2">
    <source>
        <dbReference type="Pfam" id="PF09925"/>
    </source>
</evidence>
<evidence type="ECO:0000313" key="4">
    <source>
        <dbReference type="Proteomes" id="UP000287756"/>
    </source>
</evidence>
<name>A0A410MAE8_9BACI</name>
<feature type="transmembrane region" description="Helical" evidence="1">
    <location>
        <begin position="271"/>
        <end position="288"/>
    </location>
</feature>
<evidence type="ECO:0000313" key="3">
    <source>
        <dbReference type="EMBL" id="QAS51653.1"/>
    </source>
</evidence>
<sequence>MNRDQLIKESEKWVDEAIITEAQREQLLGRYPKKQNKPMLLSFAAILIGLGFLTFVASNWSYLTDIGRLAILLTSLLSFYIIGEWVYRKRSKRVGVSLILIALLVFGSSIFLVGQMYHYTTFSAFPFFLWSLVGFGLYMILKETTFFHATLIIMTVGQLYSGIVYQDFHLWLGLLFILGMGAVVKQTRALPHIMAFSISYVLQAVILVFSEGVPSYWLIAFFLLLYVMDDFLIEKGKRRIFKTSSILSIFTMLLLQVFFLGNEYVGELTESSLYFFLVWAILFVFAVIRSAMSSTNYYWIDLLLFVPVFRFEFGDVLSLVILFLYALLWLVSGYQQEVTRWINKGTVAFLLTTFVAYFQLAWDFMNRSLFFFVGGLLLFVLSYFLEKKRRTFHKGGEDK</sequence>
<accession>A0A410MAE8</accession>
<gene>
    <name evidence="3" type="ORF">HLI_05130</name>
</gene>
<feature type="transmembrane region" description="Helical" evidence="1">
    <location>
        <begin position="40"/>
        <end position="60"/>
    </location>
</feature>
<feature type="transmembrane region" description="Helical" evidence="1">
    <location>
        <begin position="145"/>
        <end position="162"/>
    </location>
</feature>
<protein>
    <submittedName>
        <fullName evidence="3">DUF2157 domain-containing protein</fullName>
    </submittedName>
</protein>
<dbReference type="EMBL" id="CP026118">
    <property type="protein sequence ID" value="QAS51653.1"/>
    <property type="molecule type" value="Genomic_DNA"/>
</dbReference>
<feature type="transmembrane region" description="Helical" evidence="1">
    <location>
        <begin position="215"/>
        <end position="233"/>
    </location>
</feature>
<dbReference type="Proteomes" id="UP000287756">
    <property type="component" value="Chromosome"/>
</dbReference>
<evidence type="ECO:0000256" key="1">
    <source>
        <dbReference type="SAM" id="Phobius"/>
    </source>
</evidence>
<proteinExistence type="predicted"/>
<dbReference type="Pfam" id="PF09925">
    <property type="entry name" value="DUF2157"/>
    <property type="match status" value="1"/>
</dbReference>
<feature type="transmembrane region" description="Helical" evidence="1">
    <location>
        <begin position="119"/>
        <end position="138"/>
    </location>
</feature>
<feature type="transmembrane region" description="Helical" evidence="1">
    <location>
        <begin position="168"/>
        <end position="184"/>
    </location>
</feature>
<dbReference type="AlphaFoldDB" id="A0A410MAE8"/>
<keyword evidence="1" id="KW-0472">Membrane</keyword>
<organism evidence="3 4">
    <name type="scientific">Halobacillus litoralis</name>
    <dbReference type="NCBI Taxonomy" id="45668"/>
    <lineage>
        <taxon>Bacteria</taxon>
        <taxon>Bacillati</taxon>
        <taxon>Bacillota</taxon>
        <taxon>Bacilli</taxon>
        <taxon>Bacillales</taxon>
        <taxon>Bacillaceae</taxon>
        <taxon>Halobacillus</taxon>
    </lineage>
</organism>
<dbReference type="RefSeq" id="WP_128523588.1">
    <property type="nucleotide sequence ID" value="NZ_CP026118.1"/>
</dbReference>
<feature type="transmembrane region" description="Helical" evidence="1">
    <location>
        <begin position="368"/>
        <end position="385"/>
    </location>
</feature>
<feature type="domain" description="DUF2157" evidence="2">
    <location>
        <begin position="11"/>
        <end position="144"/>
    </location>
</feature>
<dbReference type="OrthoDB" id="5351773at2"/>
<reference evidence="3 4" key="1">
    <citation type="submission" date="2018-01" db="EMBL/GenBank/DDBJ databases">
        <title>The whole genome sequencing and assembly of Halobacillus litoralis ERB031 strain.</title>
        <authorList>
            <person name="Lee S.-J."/>
            <person name="Park M.-K."/>
            <person name="Kim J.-Y."/>
            <person name="Lee Y.-J."/>
            <person name="Yi H."/>
            <person name="Bahn Y.-S."/>
            <person name="Kim J.F."/>
            <person name="Lee D.-W."/>
        </authorList>
    </citation>
    <scope>NUCLEOTIDE SEQUENCE [LARGE SCALE GENOMIC DNA]</scope>
    <source>
        <strain evidence="3 4">ERB 031</strain>
    </source>
</reference>